<dbReference type="GO" id="GO:0045332">
    <property type="term" value="P:phospholipid translocation"/>
    <property type="evidence" value="ECO:0007669"/>
    <property type="project" value="UniProtKB-UniRule"/>
</dbReference>
<gene>
    <name evidence="8" type="ORF">AURDEDRAFT_140574</name>
</gene>
<evidence type="ECO:0000313" key="8">
    <source>
        <dbReference type="EMBL" id="EJD34371.1"/>
    </source>
</evidence>
<comment type="similarity">
    <text evidence="2 6">Belongs to the CDC50/LEM3 family.</text>
</comment>
<dbReference type="InterPro" id="IPR005045">
    <property type="entry name" value="CDC50/LEM3_fam"/>
</dbReference>
<evidence type="ECO:0000256" key="3">
    <source>
        <dbReference type="ARBA" id="ARBA00022692"/>
    </source>
</evidence>
<dbReference type="GO" id="GO:0005783">
    <property type="term" value="C:endoplasmic reticulum"/>
    <property type="evidence" value="ECO:0007669"/>
    <property type="project" value="TreeGrafter"/>
</dbReference>
<dbReference type="KEGG" id="adl:AURDEDRAFT_140574"/>
<evidence type="ECO:0000256" key="1">
    <source>
        <dbReference type="ARBA" id="ARBA00004141"/>
    </source>
</evidence>
<dbReference type="Pfam" id="PF03381">
    <property type="entry name" value="CDC50"/>
    <property type="match status" value="1"/>
</dbReference>
<evidence type="ECO:0000256" key="2">
    <source>
        <dbReference type="ARBA" id="ARBA00009457"/>
    </source>
</evidence>
<dbReference type="OrthoDB" id="340608at2759"/>
<dbReference type="EMBL" id="JH687956">
    <property type="protein sequence ID" value="EJD34371.1"/>
    <property type="molecule type" value="Genomic_DNA"/>
</dbReference>
<organism evidence="8 9">
    <name type="scientific">Auricularia subglabra (strain TFB-10046 / SS5)</name>
    <name type="common">White-rot fungus</name>
    <name type="synonym">Auricularia delicata (strain TFB10046)</name>
    <dbReference type="NCBI Taxonomy" id="717982"/>
    <lineage>
        <taxon>Eukaryota</taxon>
        <taxon>Fungi</taxon>
        <taxon>Dikarya</taxon>
        <taxon>Basidiomycota</taxon>
        <taxon>Agaricomycotina</taxon>
        <taxon>Agaricomycetes</taxon>
        <taxon>Auriculariales</taxon>
        <taxon>Auriculariaceae</taxon>
        <taxon>Auricularia</taxon>
    </lineage>
</organism>
<feature type="transmembrane region" description="Helical" evidence="7">
    <location>
        <begin position="329"/>
        <end position="348"/>
    </location>
</feature>
<dbReference type="AlphaFoldDB" id="J0WR23"/>
<sequence>MPVKNHGTRASRRPANTAFRQQRLKAWQPILSPRVVIPTLFLLSLLVFAPGGTLILLSSNSVSQVTLDYTDCDRAKETPTRLRHFDYRLKSGDDKLHYDPPTWSYDSRSRTCTLQFNLPADISHPVFLYYKLTNFYQNHRRYVNSLDSLQLKGEKRSVADLKKTCSPLAAEGGKPIYPCGLIANSMFNDTIKDPVLLNVPGGTDLVNRTYAFSDKEISWPGEGNKYRNDPHFNWDDFAPPPNWRELWPSYNNSPNGHPRLQDNERFHNWMRTAALPNFSKLYGKSVDQSGLVAGTYQIKIVMNYPVKEFGGTKSVVLSNVSRIGGRNPFLAWSYIGTAAMLLSLALIATSLQCIRPRLVEDAYLIN</sequence>
<dbReference type="GO" id="GO:0005886">
    <property type="term" value="C:plasma membrane"/>
    <property type="evidence" value="ECO:0007669"/>
    <property type="project" value="TreeGrafter"/>
</dbReference>
<dbReference type="PANTHER" id="PTHR10926:SF0">
    <property type="entry name" value="CDC50, ISOFORM A"/>
    <property type="match status" value="1"/>
</dbReference>
<dbReference type="Proteomes" id="UP000006514">
    <property type="component" value="Unassembled WGS sequence"/>
</dbReference>
<evidence type="ECO:0000256" key="5">
    <source>
        <dbReference type="ARBA" id="ARBA00023136"/>
    </source>
</evidence>
<proteinExistence type="inferred from homology"/>
<dbReference type="PANTHER" id="PTHR10926">
    <property type="entry name" value="CELL CYCLE CONTROL PROTEIN 50"/>
    <property type="match status" value="1"/>
</dbReference>
<keyword evidence="3 7" id="KW-0812">Transmembrane</keyword>
<protein>
    <submittedName>
        <fullName evidence="8">Lem3/Cdc50</fullName>
    </submittedName>
</protein>
<dbReference type="eggNOG" id="KOG2952">
    <property type="taxonomic scope" value="Eukaryota"/>
</dbReference>
<evidence type="ECO:0000256" key="4">
    <source>
        <dbReference type="ARBA" id="ARBA00022989"/>
    </source>
</evidence>
<accession>J0WR23</accession>
<comment type="subcellular location">
    <subcellularLocation>
        <location evidence="1">Membrane</location>
        <topology evidence="1">Multi-pass membrane protein</topology>
    </subcellularLocation>
</comment>
<dbReference type="PIRSF" id="PIRSF015840">
    <property type="entry name" value="DUF284_TM_euk"/>
    <property type="match status" value="1"/>
</dbReference>
<name>J0WR23_AURST</name>
<evidence type="ECO:0000256" key="6">
    <source>
        <dbReference type="PIRNR" id="PIRNR015840"/>
    </source>
</evidence>
<dbReference type="GO" id="GO:0005794">
    <property type="term" value="C:Golgi apparatus"/>
    <property type="evidence" value="ECO:0007669"/>
    <property type="project" value="TreeGrafter"/>
</dbReference>
<evidence type="ECO:0000313" key="9">
    <source>
        <dbReference type="Proteomes" id="UP000006514"/>
    </source>
</evidence>
<dbReference type="InParanoid" id="J0WR23"/>
<feature type="transmembrane region" description="Helical" evidence="7">
    <location>
        <begin position="35"/>
        <end position="57"/>
    </location>
</feature>
<reference evidence="9" key="1">
    <citation type="journal article" date="2012" name="Science">
        <title>The Paleozoic origin of enzymatic lignin decomposition reconstructed from 31 fungal genomes.</title>
        <authorList>
            <person name="Floudas D."/>
            <person name="Binder M."/>
            <person name="Riley R."/>
            <person name="Barry K."/>
            <person name="Blanchette R.A."/>
            <person name="Henrissat B."/>
            <person name="Martinez A.T."/>
            <person name="Otillar R."/>
            <person name="Spatafora J.W."/>
            <person name="Yadav J.S."/>
            <person name="Aerts A."/>
            <person name="Benoit I."/>
            <person name="Boyd A."/>
            <person name="Carlson A."/>
            <person name="Copeland A."/>
            <person name="Coutinho P.M."/>
            <person name="de Vries R.P."/>
            <person name="Ferreira P."/>
            <person name="Findley K."/>
            <person name="Foster B."/>
            <person name="Gaskell J."/>
            <person name="Glotzer D."/>
            <person name="Gorecki P."/>
            <person name="Heitman J."/>
            <person name="Hesse C."/>
            <person name="Hori C."/>
            <person name="Igarashi K."/>
            <person name="Jurgens J.A."/>
            <person name="Kallen N."/>
            <person name="Kersten P."/>
            <person name="Kohler A."/>
            <person name="Kuees U."/>
            <person name="Kumar T.K.A."/>
            <person name="Kuo A."/>
            <person name="LaButti K."/>
            <person name="Larrondo L.F."/>
            <person name="Lindquist E."/>
            <person name="Ling A."/>
            <person name="Lombard V."/>
            <person name="Lucas S."/>
            <person name="Lundell T."/>
            <person name="Martin R."/>
            <person name="McLaughlin D.J."/>
            <person name="Morgenstern I."/>
            <person name="Morin E."/>
            <person name="Murat C."/>
            <person name="Nagy L.G."/>
            <person name="Nolan M."/>
            <person name="Ohm R.A."/>
            <person name="Patyshakuliyeva A."/>
            <person name="Rokas A."/>
            <person name="Ruiz-Duenas F.J."/>
            <person name="Sabat G."/>
            <person name="Salamov A."/>
            <person name="Samejima M."/>
            <person name="Schmutz J."/>
            <person name="Slot J.C."/>
            <person name="St John F."/>
            <person name="Stenlid J."/>
            <person name="Sun H."/>
            <person name="Sun S."/>
            <person name="Syed K."/>
            <person name="Tsang A."/>
            <person name="Wiebenga A."/>
            <person name="Young D."/>
            <person name="Pisabarro A."/>
            <person name="Eastwood D.C."/>
            <person name="Martin F."/>
            <person name="Cullen D."/>
            <person name="Grigoriev I.V."/>
            <person name="Hibbett D.S."/>
        </authorList>
    </citation>
    <scope>NUCLEOTIDE SEQUENCE [LARGE SCALE GENOMIC DNA]</scope>
    <source>
        <strain evidence="9">TFB10046</strain>
    </source>
</reference>
<keyword evidence="9" id="KW-1185">Reference proteome</keyword>
<keyword evidence="5 6" id="KW-0472">Membrane</keyword>
<keyword evidence="4 7" id="KW-1133">Transmembrane helix</keyword>
<dbReference type="FunCoup" id="J0WR23">
    <property type="interactions" value="57"/>
</dbReference>
<evidence type="ECO:0000256" key="7">
    <source>
        <dbReference type="SAM" id="Phobius"/>
    </source>
</evidence>
<dbReference type="OMA" id="IPWSMFN"/>